<keyword evidence="3" id="KW-1185">Reference proteome</keyword>
<organism evidence="2 3">
    <name type="scientific">Actinokineospora auranticolor</name>
    <dbReference type="NCBI Taxonomy" id="155976"/>
    <lineage>
        <taxon>Bacteria</taxon>
        <taxon>Bacillati</taxon>
        <taxon>Actinomycetota</taxon>
        <taxon>Actinomycetes</taxon>
        <taxon>Pseudonocardiales</taxon>
        <taxon>Pseudonocardiaceae</taxon>
        <taxon>Actinokineospora</taxon>
    </lineage>
</organism>
<evidence type="ECO:0000313" key="2">
    <source>
        <dbReference type="EMBL" id="PPK69742.1"/>
    </source>
</evidence>
<feature type="transmembrane region" description="Helical" evidence="1">
    <location>
        <begin position="233"/>
        <end position="251"/>
    </location>
</feature>
<name>A0A2S6GWW8_9PSEU</name>
<keyword evidence="1" id="KW-0812">Transmembrane</keyword>
<keyword evidence="1" id="KW-1133">Transmembrane helix</keyword>
<feature type="transmembrane region" description="Helical" evidence="1">
    <location>
        <begin position="202"/>
        <end position="221"/>
    </location>
</feature>
<feature type="transmembrane region" description="Helical" evidence="1">
    <location>
        <begin position="145"/>
        <end position="165"/>
    </location>
</feature>
<evidence type="ECO:0000256" key="1">
    <source>
        <dbReference type="SAM" id="Phobius"/>
    </source>
</evidence>
<accession>A0A2S6GWW8</accession>
<reference evidence="2 3" key="1">
    <citation type="submission" date="2018-02" db="EMBL/GenBank/DDBJ databases">
        <title>Genomic Encyclopedia of Archaeal and Bacterial Type Strains, Phase II (KMG-II): from individual species to whole genera.</title>
        <authorList>
            <person name="Goeker M."/>
        </authorList>
    </citation>
    <scope>NUCLEOTIDE SEQUENCE [LARGE SCALE GENOMIC DNA]</scope>
    <source>
        <strain evidence="2 3">YU 961-1</strain>
    </source>
</reference>
<protein>
    <submittedName>
        <fullName evidence="2">Uncharacterized protein</fullName>
    </submittedName>
</protein>
<gene>
    <name evidence="2" type="ORF">CLV40_103352</name>
</gene>
<sequence length="297" mass="31550">MRTWHRPLLVLTGLMVLTGLVSAVGLVVDDRVLVGSAIWLKPLKFSVSFVAFALSWAWLLSLPEKPSKLLNRSATVIVGATVIEMVIVVMQVVRGERSHFNNTTPFNTLMFSIMGITVAVLWVCTLLIAIKLAAQRLAPAPELAAIRLGMFLSLAGMAVGVLMTMNTSGVPDIVGAHSVGVPDGGPSMPLTGWSTTGGDLRVGHFVGMHALQLLPLLGYFLRGRVDERSGVRLVWTVGAGYTALLVLLTWQALRGQSLIHPDWVTATAFGVIVVGVAIGALSARRPAAVATREASTA</sequence>
<feature type="transmembrane region" description="Helical" evidence="1">
    <location>
        <begin position="263"/>
        <end position="283"/>
    </location>
</feature>
<proteinExistence type="predicted"/>
<dbReference type="AlphaFoldDB" id="A0A2S6GWW8"/>
<feature type="transmembrane region" description="Helical" evidence="1">
    <location>
        <begin position="39"/>
        <end position="62"/>
    </location>
</feature>
<dbReference type="RefSeq" id="WP_181043371.1">
    <property type="nucleotide sequence ID" value="NZ_CP154825.1"/>
</dbReference>
<dbReference type="EMBL" id="PTIX01000003">
    <property type="protein sequence ID" value="PPK69742.1"/>
    <property type="molecule type" value="Genomic_DNA"/>
</dbReference>
<evidence type="ECO:0000313" key="3">
    <source>
        <dbReference type="Proteomes" id="UP000239203"/>
    </source>
</evidence>
<feature type="transmembrane region" description="Helical" evidence="1">
    <location>
        <begin position="74"/>
        <end position="93"/>
    </location>
</feature>
<comment type="caution">
    <text evidence="2">The sequence shown here is derived from an EMBL/GenBank/DDBJ whole genome shotgun (WGS) entry which is preliminary data.</text>
</comment>
<keyword evidence="1" id="KW-0472">Membrane</keyword>
<dbReference type="Proteomes" id="UP000239203">
    <property type="component" value="Unassembled WGS sequence"/>
</dbReference>
<feature type="transmembrane region" description="Helical" evidence="1">
    <location>
        <begin position="113"/>
        <end position="133"/>
    </location>
</feature>